<dbReference type="AlphaFoldDB" id="A0A0D0PBF2"/>
<dbReference type="Proteomes" id="UP000035100">
    <property type="component" value="Unassembled WGS sequence"/>
</dbReference>
<evidence type="ECO:0000313" key="2">
    <source>
        <dbReference type="EMBL" id="KIQ68746.1"/>
    </source>
</evidence>
<evidence type="ECO:0000256" key="1">
    <source>
        <dbReference type="SAM" id="Phobius"/>
    </source>
</evidence>
<proteinExistence type="predicted"/>
<reference evidence="2 3" key="1">
    <citation type="submission" date="2013-01" db="EMBL/GenBank/DDBJ databases">
        <authorList>
            <person name="Fiebig A."/>
            <person name="Goeker M."/>
            <person name="Klenk H.-P.P."/>
        </authorList>
    </citation>
    <scope>NUCLEOTIDE SEQUENCE [LARGE SCALE GENOMIC DNA]</scope>
    <source>
        <strain evidence="2 3">DSM 24838</strain>
    </source>
</reference>
<accession>A0A0D0PBF2</accession>
<keyword evidence="1" id="KW-1133">Transmembrane helix</keyword>
<sequence>MAHDIRDAIIRSRSTLIADCVGAAALVVLLMGSLSLPHLF</sequence>
<dbReference type="EMBL" id="AONG01000012">
    <property type="protein sequence ID" value="KIQ68746.1"/>
    <property type="molecule type" value="Genomic_DNA"/>
</dbReference>
<protein>
    <submittedName>
        <fullName evidence="2">Uncharacterized protein</fullName>
    </submittedName>
</protein>
<keyword evidence="1" id="KW-0472">Membrane</keyword>
<dbReference type="STRING" id="1123501.Wenmar_02472"/>
<feature type="transmembrane region" description="Helical" evidence="1">
    <location>
        <begin position="16"/>
        <end position="36"/>
    </location>
</feature>
<gene>
    <name evidence="2" type="ORF">Wenmar_02472</name>
</gene>
<comment type="caution">
    <text evidence="2">The sequence shown here is derived from an EMBL/GenBank/DDBJ whole genome shotgun (WGS) entry which is preliminary data.</text>
</comment>
<keyword evidence="3" id="KW-1185">Reference proteome</keyword>
<dbReference type="RefSeq" id="WP_018301381.1">
    <property type="nucleotide sequence ID" value="NZ_KB902277.1"/>
</dbReference>
<keyword evidence="1" id="KW-0812">Transmembrane</keyword>
<name>A0A0D0PBF2_9RHOB</name>
<evidence type="ECO:0000313" key="3">
    <source>
        <dbReference type="Proteomes" id="UP000035100"/>
    </source>
</evidence>
<organism evidence="2 3">
    <name type="scientific">Wenxinia marina DSM 24838</name>
    <dbReference type="NCBI Taxonomy" id="1123501"/>
    <lineage>
        <taxon>Bacteria</taxon>
        <taxon>Pseudomonadati</taxon>
        <taxon>Pseudomonadota</taxon>
        <taxon>Alphaproteobacteria</taxon>
        <taxon>Rhodobacterales</taxon>
        <taxon>Roseobacteraceae</taxon>
        <taxon>Wenxinia</taxon>
    </lineage>
</organism>